<dbReference type="PANTHER" id="PTHR31221:SF228">
    <property type="entry name" value="WRKY TRANSCRIPTION FACTOR"/>
    <property type="match status" value="1"/>
</dbReference>
<dbReference type="RefSeq" id="NP_001288911.1">
    <property type="nucleotide sequence ID" value="NM_001301982.1"/>
</dbReference>
<evidence type="ECO:0000256" key="6">
    <source>
        <dbReference type="ARBA" id="ARBA00023242"/>
    </source>
</evidence>
<dbReference type="GO" id="GO:0043565">
    <property type="term" value="F:sequence-specific DNA binding"/>
    <property type="evidence" value="ECO:0007669"/>
    <property type="project" value="InterPro"/>
</dbReference>
<organism evidence="9">
    <name type="scientific">Brassica campestris</name>
    <name type="common">Field mustard</name>
    <dbReference type="NCBI Taxonomy" id="3711"/>
    <lineage>
        <taxon>Eukaryota</taxon>
        <taxon>Viridiplantae</taxon>
        <taxon>Streptophyta</taxon>
        <taxon>Embryophyta</taxon>
        <taxon>Tracheophyta</taxon>
        <taxon>Spermatophyta</taxon>
        <taxon>Magnoliopsida</taxon>
        <taxon>eudicotyledons</taxon>
        <taxon>Gunneridae</taxon>
        <taxon>Pentapetalae</taxon>
        <taxon>rosids</taxon>
        <taxon>malvids</taxon>
        <taxon>Brassicales</taxon>
        <taxon>Brassicaceae</taxon>
        <taxon>Brassiceae</taxon>
        <taxon>Brassica</taxon>
    </lineage>
</organism>
<comment type="similarity">
    <text evidence="2">Belongs to the WRKY group II-c family.</text>
</comment>
<keyword evidence="6" id="KW-0539">Nucleus</keyword>
<keyword evidence="3" id="KW-0805">Transcription regulation</keyword>
<gene>
    <name evidence="9" type="primary">WRKY8</name>
</gene>
<comment type="subcellular location">
    <subcellularLocation>
        <location evidence="1">Nucleus</location>
    </subcellularLocation>
</comment>
<dbReference type="SUPFAM" id="SSF118290">
    <property type="entry name" value="WRKY DNA-binding domain"/>
    <property type="match status" value="1"/>
</dbReference>
<keyword evidence="4" id="KW-0238">DNA-binding</keyword>
<accession>V5REX4</accession>
<dbReference type="AlphaFoldDB" id="V5REX4"/>
<dbReference type="Gene3D" id="2.20.25.80">
    <property type="entry name" value="WRKY domain"/>
    <property type="match status" value="1"/>
</dbReference>
<name>V5REX4_BRACM</name>
<evidence type="ECO:0000256" key="7">
    <source>
        <dbReference type="SAM" id="MobiDB-lite"/>
    </source>
</evidence>
<dbReference type="PROSITE" id="PS50811">
    <property type="entry name" value="WRKY"/>
    <property type="match status" value="1"/>
</dbReference>
<evidence type="ECO:0000313" key="9">
    <source>
        <dbReference type="EMBL" id="AHB33820.1"/>
    </source>
</evidence>
<feature type="region of interest" description="Disordered" evidence="7">
    <location>
        <begin position="111"/>
        <end position="222"/>
    </location>
</feature>
<dbReference type="GeneID" id="103839615"/>
<dbReference type="InterPro" id="IPR044810">
    <property type="entry name" value="WRKY_plant"/>
</dbReference>
<evidence type="ECO:0000256" key="2">
    <source>
        <dbReference type="ARBA" id="ARBA00008964"/>
    </source>
</evidence>
<dbReference type="GO" id="GO:0003700">
    <property type="term" value="F:DNA-binding transcription factor activity"/>
    <property type="evidence" value="ECO:0007669"/>
    <property type="project" value="InterPro"/>
</dbReference>
<dbReference type="Pfam" id="PF03106">
    <property type="entry name" value="WRKY"/>
    <property type="match status" value="1"/>
</dbReference>
<dbReference type="PANTHER" id="PTHR31221">
    <property type="entry name" value="WRKY TRANSCRIPTION FACTOR PROTEIN 1-RELATED"/>
    <property type="match status" value="1"/>
</dbReference>
<feature type="compositionally biased region" description="Basic and acidic residues" evidence="7">
    <location>
        <begin position="179"/>
        <end position="205"/>
    </location>
</feature>
<evidence type="ECO:0000256" key="5">
    <source>
        <dbReference type="ARBA" id="ARBA00023163"/>
    </source>
</evidence>
<dbReference type="GO" id="GO:0005634">
    <property type="term" value="C:nucleus"/>
    <property type="evidence" value="ECO:0007669"/>
    <property type="project" value="UniProtKB-SubCell"/>
</dbReference>
<evidence type="ECO:0000256" key="1">
    <source>
        <dbReference type="ARBA" id="ARBA00004123"/>
    </source>
</evidence>
<dbReference type="EMBL" id="KF430031">
    <property type="protein sequence ID" value="AHB33820.1"/>
    <property type="molecule type" value="mRNA"/>
</dbReference>
<protein>
    <submittedName>
        <fullName evidence="9">WRKY transcription factor 8</fullName>
    </submittedName>
</protein>
<dbReference type="PIRSF" id="PIRSF038130">
    <property type="entry name" value="TF_WRKY_IIc"/>
    <property type="match status" value="1"/>
</dbReference>
<evidence type="ECO:0000256" key="3">
    <source>
        <dbReference type="ARBA" id="ARBA00023015"/>
    </source>
</evidence>
<feature type="domain" description="WRKY" evidence="8">
    <location>
        <begin position="231"/>
        <end position="296"/>
    </location>
</feature>
<dbReference type="InterPro" id="IPR017396">
    <property type="entry name" value="TF_WRKY_IIc"/>
</dbReference>
<sequence>MSNETKDLNNYHYTSSYNHYNNINSQNMSLPYVSGPCTYNANMISSQIGSDLHSSSQGAFGFCFEPSPSSSEFFNPSIDQENGFYNAYNYNTSLKSHEVVGGGGAIAENETRVSASPSSDEADHHHGENSGKSLLKREADDGGDKQRSQKVLKSHEVVGGGGAIAENETRVSASPSSDEADHHHGENSGKSLLKREADDGGDKQRSQKVIKTKKNQEKKIREPRVSFMTKTEVDHLEDGYRWRKYGQKAVKNSPYPRSYYRCTTQKCNVKKRVERSYQDPTVVITTYESQHDHPIPTTRRTAMFSGPAASDYKSSSLSPGSNFINTPRSFSHDDLFRVPYSSMNVNPNYQQQQNHEFQHGSDYELLKEMFPSVFFKQEP</sequence>
<dbReference type="InterPro" id="IPR036576">
    <property type="entry name" value="WRKY_dom_sf"/>
</dbReference>
<dbReference type="OrthoDB" id="1936515at2759"/>
<dbReference type="SMART" id="SM00774">
    <property type="entry name" value="WRKY"/>
    <property type="match status" value="1"/>
</dbReference>
<keyword evidence="5" id="KW-0804">Transcription</keyword>
<proteinExistence type="evidence at transcript level"/>
<feature type="compositionally biased region" description="Basic and acidic residues" evidence="7">
    <location>
        <begin position="121"/>
        <end position="147"/>
    </location>
</feature>
<evidence type="ECO:0000256" key="4">
    <source>
        <dbReference type="ARBA" id="ARBA00023125"/>
    </source>
</evidence>
<dbReference type="FunFam" id="2.20.25.80:FF:000003">
    <property type="entry name" value="WRKY transcription factor 57"/>
    <property type="match status" value="1"/>
</dbReference>
<evidence type="ECO:0000259" key="8">
    <source>
        <dbReference type="PROSITE" id="PS50811"/>
    </source>
</evidence>
<dbReference type="KEGG" id="brp:103839615"/>
<dbReference type="InterPro" id="IPR003657">
    <property type="entry name" value="WRKY_dom"/>
</dbReference>
<reference evidence="9" key="1">
    <citation type="journal article" date="2013" name="BMC Plant Biol.">
        <title>Characterization and co-expression analysis of WRKY orthologs involved in responses to multiple abiotic stresses in Pak-choi (Brassica campestris ssp. chinensis).</title>
        <authorList>
            <person name="Tang J."/>
            <person name="Wang F."/>
            <person name="Wang Z."/>
            <person name="Huang Z."/>
            <person name="Xiong A."/>
            <person name="Hou X."/>
        </authorList>
    </citation>
    <scope>NUCLEOTIDE SEQUENCE</scope>
</reference>